<organism evidence="3 4">
    <name type="scientific">Ditylenchus destructor</name>
    <dbReference type="NCBI Taxonomy" id="166010"/>
    <lineage>
        <taxon>Eukaryota</taxon>
        <taxon>Metazoa</taxon>
        <taxon>Ecdysozoa</taxon>
        <taxon>Nematoda</taxon>
        <taxon>Chromadorea</taxon>
        <taxon>Rhabditida</taxon>
        <taxon>Tylenchina</taxon>
        <taxon>Tylenchomorpha</taxon>
        <taxon>Sphaerularioidea</taxon>
        <taxon>Anguinidae</taxon>
        <taxon>Anguininae</taxon>
        <taxon>Ditylenchus</taxon>
    </lineage>
</organism>
<dbReference type="InterPro" id="IPR000009">
    <property type="entry name" value="PP2A_PR55"/>
</dbReference>
<dbReference type="EMBL" id="JAKKPZ010000009">
    <property type="protein sequence ID" value="KAI1717248.1"/>
    <property type="molecule type" value="Genomic_DNA"/>
</dbReference>
<dbReference type="GO" id="GO:0019888">
    <property type="term" value="F:protein phosphatase regulator activity"/>
    <property type="evidence" value="ECO:0007669"/>
    <property type="project" value="InterPro"/>
</dbReference>
<evidence type="ECO:0000313" key="4">
    <source>
        <dbReference type="Proteomes" id="UP001201812"/>
    </source>
</evidence>
<evidence type="ECO:0000256" key="2">
    <source>
        <dbReference type="ARBA" id="ARBA00022737"/>
    </source>
</evidence>
<keyword evidence="2" id="KW-0677">Repeat</keyword>
<evidence type="ECO:0000256" key="1">
    <source>
        <dbReference type="ARBA" id="ARBA00022574"/>
    </source>
</evidence>
<accession>A0AAD4NAB7</accession>
<dbReference type="InterPro" id="IPR036322">
    <property type="entry name" value="WD40_repeat_dom_sf"/>
</dbReference>
<comment type="caution">
    <text evidence="3">The sequence shown here is derived from an EMBL/GenBank/DDBJ whole genome shotgun (WGS) entry which is preliminary data.</text>
</comment>
<dbReference type="GO" id="GO:0000159">
    <property type="term" value="C:protein phosphatase type 2A complex"/>
    <property type="evidence" value="ECO:0007669"/>
    <property type="project" value="InterPro"/>
</dbReference>
<gene>
    <name evidence="3" type="ORF">DdX_06985</name>
</gene>
<evidence type="ECO:0000313" key="3">
    <source>
        <dbReference type="EMBL" id="KAI1717248.1"/>
    </source>
</evidence>
<keyword evidence="1" id="KW-0853">WD repeat</keyword>
<name>A0AAD4NAB7_9BILA</name>
<dbReference type="PRINTS" id="PR00600">
    <property type="entry name" value="PP2APR55"/>
</dbReference>
<sequence>MFSNIAKLQSESADGSLQHRYCPCITFQSHQTEFDYLKSLEIEARIAQIEWIKVNPKQDYFSQRTELFLAADDLRINIWHLDVTDECFNIMDIKPTKMEELIEVITTASFHPVHCNIFAYGTSRGSLRLCDMRDSALCDRPSQVFEDESPKSFFSEIASSISDAKFSHDGRLILTRDYLSMKIWDLRMSSEPAHNYILYEFPDSKLFDLYEEDIMLDKFECCWSENDRYVGCGLYTDLFRVFDHNSMEKQTRIYQAKSSVAKSTPNILSKNGKSRKEYQTCLEPHAVDFKRKVLHCSWNADDVVAMATGRELYLLSEPFC</sequence>
<proteinExistence type="predicted"/>
<dbReference type="PIRSF" id="PIRSF037309">
    <property type="entry name" value="PP2A_PR55"/>
    <property type="match status" value="1"/>
</dbReference>
<dbReference type="SUPFAM" id="SSF50978">
    <property type="entry name" value="WD40 repeat-like"/>
    <property type="match status" value="1"/>
</dbReference>
<dbReference type="AlphaFoldDB" id="A0AAD4NAB7"/>
<dbReference type="PANTHER" id="PTHR11871">
    <property type="entry name" value="PROTEIN PHOSPHATASE PP2A REGULATORY SUBUNIT B"/>
    <property type="match status" value="1"/>
</dbReference>
<dbReference type="InterPro" id="IPR015943">
    <property type="entry name" value="WD40/YVTN_repeat-like_dom_sf"/>
</dbReference>
<keyword evidence="4" id="KW-1185">Reference proteome</keyword>
<protein>
    <submittedName>
        <fullName evidence="3">Serine/threonine-protein phosphatase 2A 55 kDa regulatory subunit B alpha isoform</fullName>
    </submittedName>
</protein>
<dbReference type="Gene3D" id="2.130.10.10">
    <property type="entry name" value="YVTN repeat-like/Quinoprotein amine dehydrogenase"/>
    <property type="match status" value="1"/>
</dbReference>
<reference evidence="3" key="1">
    <citation type="submission" date="2022-01" db="EMBL/GenBank/DDBJ databases">
        <title>Genome Sequence Resource for Two Populations of Ditylenchus destructor, the Migratory Endoparasitic Phytonematode.</title>
        <authorList>
            <person name="Zhang H."/>
            <person name="Lin R."/>
            <person name="Xie B."/>
        </authorList>
    </citation>
    <scope>NUCLEOTIDE SEQUENCE</scope>
    <source>
        <strain evidence="3">BazhouSP</strain>
    </source>
</reference>
<dbReference type="Proteomes" id="UP001201812">
    <property type="component" value="Unassembled WGS sequence"/>
</dbReference>